<organism evidence="1 2">
    <name type="scientific">Trichoderma ghanense</name>
    <dbReference type="NCBI Taxonomy" id="65468"/>
    <lineage>
        <taxon>Eukaryota</taxon>
        <taxon>Fungi</taxon>
        <taxon>Dikarya</taxon>
        <taxon>Ascomycota</taxon>
        <taxon>Pezizomycotina</taxon>
        <taxon>Sordariomycetes</taxon>
        <taxon>Hypocreomycetidae</taxon>
        <taxon>Hypocreales</taxon>
        <taxon>Hypocreaceae</taxon>
        <taxon>Trichoderma</taxon>
    </lineage>
</organism>
<proteinExistence type="predicted"/>
<name>A0ABY2H0L9_9HYPO</name>
<evidence type="ECO:0008006" key="3">
    <source>
        <dbReference type="Google" id="ProtNLM"/>
    </source>
</evidence>
<protein>
    <recommendedName>
        <fullName evidence="3">Histone H2A/H2B/H3 domain-containing protein</fullName>
    </recommendedName>
</protein>
<dbReference type="SUPFAM" id="SSF47113">
    <property type="entry name" value="Histone-fold"/>
    <property type="match status" value="1"/>
</dbReference>
<comment type="caution">
    <text evidence="1">The sequence shown here is derived from an EMBL/GenBank/DDBJ whole genome shotgun (WGS) entry which is preliminary data.</text>
</comment>
<accession>A0ABY2H0L9</accession>
<evidence type="ECO:0000313" key="2">
    <source>
        <dbReference type="Proteomes" id="UP001642720"/>
    </source>
</evidence>
<dbReference type="EMBL" id="PPTA01000010">
    <property type="protein sequence ID" value="TFB01020.1"/>
    <property type="molecule type" value="Genomic_DNA"/>
</dbReference>
<gene>
    <name evidence="1" type="ORF">CCMA1212_007432</name>
</gene>
<dbReference type="Proteomes" id="UP001642720">
    <property type="component" value="Unassembled WGS sequence"/>
</dbReference>
<dbReference type="InterPro" id="IPR009072">
    <property type="entry name" value="Histone-fold"/>
</dbReference>
<sequence length="152" mass="17649">MVIMRRVARNMAERRAEWLCAHGRGSTKPGQPANPPRFKRRFFAGSARSRWIKRLKKTLVIRRNLFWRLCNEVLFDLGFKRLRVSPDASDLIQEAFEETLVLYFEVLNQYAHDAGRVTVFRRDLRALKARVQNPSSKAPLSGAPLRYYGLSA</sequence>
<dbReference type="Gene3D" id="1.10.20.10">
    <property type="entry name" value="Histone, subunit A"/>
    <property type="match status" value="1"/>
</dbReference>
<reference evidence="1 2" key="1">
    <citation type="submission" date="2018-01" db="EMBL/GenBank/DDBJ databases">
        <title>Genome characterization of the sugarcane-associated fungus Trichoderma ghanense CCMA-1212 and their application in lignocelulose bioconversion.</title>
        <authorList>
            <person name="Steindorff A.S."/>
            <person name="Mendes T.D."/>
            <person name="Vilela E.S.D."/>
            <person name="Rodrigues D.S."/>
            <person name="Formighieri E.F."/>
            <person name="Melo I.S."/>
            <person name="Favaro L.C.L."/>
        </authorList>
    </citation>
    <scope>NUCLEOTIDE SEQUENCE [LARGE SCALE GENOMIC DNA]</scope>
    <source>
        <strain evidence="1 2">CCMA-1212</strain>
    </source>
</reference>
<dbReference type="RefSeq" id="XP_073557221.1">
    <property type="nucleotide sequence ID" value="XM_073704600.1"/>
</dbReference>
<dbReference type="GeneID" id="300579050"/>
<keyword evidence="2" id="KW-1185">Reference proteome</keyword>
<evidence type="ECO:0000313" key="1">
    <source>
        <dbReference type="EMBL" id="TFB01020.1"/>
    </source>
</evidence>